<evidence type="ECO:0000313" key="2">
    <source>
        <dbReference type="Proteomes" id="UP000646776"/>
    </source>
</evidence>
<proteinExistence type="predicted"/>
<keyword evidence="2" id="KW-1185">Reference proteome</keyword>
<protein>
    <submittedName>
        <fullName evidence="1">Uncharacterized protein</fullName>
    </submittedName>
</protein>
<dbReference type="Proteomes" id="UP000646776">
    <property type="component" value="Unassembled WGS sequence"/>
</dbReference>
<dbReference type="RefSeq" id="WP_189717549.1">
    <property type="nucleotide sequence ID" value="NZ_BMSA01000036.1"/>
</dbReference>
<reference evidence="1" key="1">
    <citation type="journal article" date="2014" name="Int. J. Syst. Evol. Microbiol.">
        <title>Complete genome sequence of Corynebacterium casei LMG S-19264T (=DSM 44701T), isolated from a smear-ripened cheese.</title>
        <authorList>
            <consortium name="US DOE Joint Genome Institute (JGI-PGF)"/>
            <person name="Walter F."/>
            <person name="Albersmeier A."/>
            <person name="Kalinowski J."/>
            <person name="Ruckert C."/>
        </authorList>
    </citation>
    <scope>NUCLEOTIDE SEQUENCE</scope>
    <source>
        <strain evidence="1">JCM 4125</strain>
    </source>
</reference>
<reference evidence="1" key="2">
    <citation type="submission" date="2020-09" db="EMBL/GenBank/DDBJ databases">
        <authorList>
            <person name="Sun Q."/>
            <person name="Ohkuma M."/>
        </authorList>
    </citation>
    <scope>NUCLEOTIDE SEQUENCE</scope>
    <source>
        <strain evidence="1">JCM 4125</strain>
    </source>
</reference>
<sequence>MESGTIALFAAVVGVAGTLLAPVLSHRLVARVQREQFERQQQIAHSQWLRDQNRAELAQRRTCYAATNAAYRHYRLQLTKFLYHVNRGDVTEAVREELEVARHSHHAAYAEAQMVASAAVLRELDVVAKALSEGYRKTKCLEEGSPVPTGSFEEIHAELHQLRELWELMRDMMRRDLGIDDHANGPVP</sequence>
<evidence type="ECO:0000313" key="1">
    <source>
        <dbReference type="EMBL" id="GGT89759.1"/>
    </source>
</evidence>
<organism evidence="1 2">
    <name type="scientific">Streptomyces phaeofaciens</name>
    <dbReference type="NCBI Taxonomy" id="68254"/>
    <lineage>
        <taxon>Bacteria</taxon>
        <taxon>Bacillati</taxon>
        <taxon>Actinomycetota</taxon>
        <taxon>Actinomycetes</taxon>
        <taxon>Kitasatosporales</taxon>
        <taxon>Streptomycetaceae</taxon>
        <taxon>Streptomyces</taxon>
    </lineage>
</organism>
<dbReference type="EMBL" id="BMSA01000036">
    <property type="protein sequence ID" value="GGT89759.1"/>
    <property type="molecule type" value="Genomic_DNA"/>
</dbReference>
<dbReference type="AlphaFoldDB" id="A0A918HPI4"/>
<name>A0A918HPI4_9ACTN</name>
<gene>
    <name evidence="1" type="ORF">GCM10010226_79950</name>
</gene>
<accession>A0A918HPI4</accession>
<comment type="caution">
    <text evidence="1">The sequence shown here is derived from an EMBL/GenBank/DDBJ whole genome shotgun (WGS) entry which is preliminary data.</text>
</comment>